<dbReference type="InterPro" id="IPR017441">
    <property type="entry name" value="Protein_kinase_ATP_BS"/>
</dbReference>
<dbReference type="GO" id="GO:0005524">
    <property type="term" value="F:ATP binding"/>
    <property type="evidence" value="ECO:0007669"/>
    <property type="project" value="UniProtKB-UniRule"/>
</dbReference>
<accession>A0A8C1Q389</accession>
<evidence type="ECO:0000256" key="1">
    <source>
        <dbReference type="ARBA" id="ARBA00001946"/>
    </source>
</evidence>
<dbReference type="GO" id="GO:0005737">
    <property type="term" value="C:cytoplasm"/>
    <property type="evidence" value="ECO:0007669"/>
    <property type="project" value="TreeGrafter"/>
</dbReference>
<dbReference type="InterPro" id="IPR000719">
    <property type="entry name" value="Prot_kinase_dom"/>
</dbReference>
<comment type="function">
    <text evidence="9">Serine/threonine kinase that plays a role in the response to environmental stress. Appears to act upstream of the JUN N-terminal pathway.</text>
</comment>
<dbReference type="InterPro" id="IPR021160">
    <property type="entry name" value="MAPKKKK"/>
</dbReference>
<comment type="catalytic activity">
    <reaction evidence="9">
        <text>L-threonyl-[protein] + ATP = O-phospho-L-threonyl-[protein] + ADP + H(+)</text>
        <dbReference type="Rhea" id="RHEA:46608"/>
        <dbReference type="Rhea" id="RHEA-COMP:11060"/>
        <dbReference type="Rhea" id="RHEA-COMP:11605"/>
        <dbReference type="ChEBI" id="CHEBI:15378"/>
        <dbReference type="ChEBI" id="CHEBI:30013"/>
        <dbReference type="ChEBI" id="CHEBI:30616"/>
        <dbReference type="ChEBI" id="CHEBI:61977"/>
        <dbReference type="ChEBI" id="CHEBI:456216"/>
        <dbReference type="EC" id="2.7.11.1"/>
    </reaction>
</comment>
<proteinExistence type="inferred from homology"/>
<dbReference type="Pfam" id="PF00780">
    <property type="entry name" value="CNH"/>
    <property type="match status" value="1"/>
</dbReference>
<dbReference type="FunFam" id="1.10.510.10:FF:000031">
    <property type="entry name" value="Mitogen-activated protein kinase kinase kinase kinase"/>
    <property type="match status" value="1"/>
</dbReference>
<keyword evidence="5 9" id="KW-0808">Transferase</keyword>
<dbReference type="GO" id="GO:0008349">
    <property type="term" value="F:MAP kinase kinase kinase kinase activity"/>
    <property type="evidence" value="ECO:0007669"/>
    <property type="project" value="InterPro"/>
</dbReference>
<comment type="similarity">
    <text evidence="2 9">Belongs to the protein kinase superfamily. STE Ser/Thr protein kinase family. STE20 subfamily.</text>
</comment>
<dbReference type="PROSITE" id="PS00107">
    <property type="entry name" value="PROTEIN_KINASE_ATP"/>
    <property type="match status" value="1"/>
</dbReference>
<dbReference type="CDD" id="cd06646">
    <property type="entry name" value="STKc_MAP4K5"/>
    <property type="match status" value="1"/>
</dbReference>
<dbReference type="PANTHER" id="PTHR48012:SF19">
    <property type="entry name" value="MITOGEN-ACTIVATED PROTEIN KINASE KINASE KINASE KINASE 5"/>
    <property type="match status" value="1"/>
</dbReference>
<organism evidence="10 11">
    <name type="scientific">Cyprinus carpio</name>
    <name type="common">Common carp</name>
    <dbReference type="NCBI Taxonomy" id="7962"/>
    <lineage>
        <taxon>Eukaryota</taxon>
        <taxon>Metazoa</taxon>
        <taxon>Chordata</taxon>
        <taxon>Craniata</taxon>
        <taxon>Vertebrata</taxon>
        <taxon>Euteleostomi</taxon>
        <taxon>Actinopterygii</taxon>
        <taxon>Neopterygii</taxon>
        <taxon>Teleostei</taxon>
        <taxon>Ostariophysi</taxon>
        <taxon>Cypriniformes</taxon>
        <taxon>Cyprinidae</taxon>
        <taxon>Cyprininae</taxon>
        <taxon>Cyprinus</taxon>
    </lineage>
</organism>
<comment type="cofactor">
    <cofactor evidence="1 9">
        <name>Mg(2+)</name>
        <dbReference type="ChEBI" id="CHEBI:18420"/>
    </cofactor>
</comment>
<dbReference type="SUPFAM" id="SSF56112">
    <property type="entry name" value="Protein kinase-like (PK-like)"/>
    <property type="match status" value="1"/>
</dbReference>
<evidence type="ECO:0000256" key="4">
    <source>
        <dbReference type="ARBA" id="ARBA00022553"/>
    </source>
</evidence>
<sequence length="737" mass="83807">MDPLGRSGGEIQRRNPQHDFELIQRVGSGTYGDVYKARNISTGELAAVKIIKLEPGDDFSIIQQEIFMVKECTHHNIVAYFGSYLCREKLWICMEYCGGGSLQDIYHVTGPLSELQISYVCRETLQGLAYLHSKGKMHRDIKGANILLTDNGDVKLADFGVAAKITATMAKRKSFIGTPYWMAPEVAAVEKNGGYNHLCDIWAVGITSIELAELQPPMFDLHPMRALFLMSKSNFQPPKLKDKTKWSTAFHNFVKISLTKNPKKRPTAEKLLSHLFVAQTGLTRRLALELLDKMNNPDNHQSHFSQGDEDDLEVTHVTFVCMCVQMRMYERNGKLVCTSVNLLFDRIQFEKPMRKETEAIIGAVLYFNSVFYNCHKLTYYLSACLQMGACFSKVFDGCPLKINCATSWIHPDTKDQYLIFGTEDGIYTLNLNELHEATMEQLFPRRCTWLYIINNNLMSLSGKTFQLYSHNLIGLFEQLRKPGLATQFHTHRFPDRILPRRFALTTKIPDTKGCHKCCIVRNPYTGHKYLCGALQSGIVLLQWYEPMQRFMLIKHFDFPLPSPLRVFEMLVVPEQEYPLVCVAVSQGTEPGQVVRFQTINLNSCSSWFTEISTGNQVDAIHVTQLERDTVLVCLDKNVKIVNLQGKLKSNKKLASELSFDFCVDSVVCLQDSVLAFWKHGMQGKNFKSNEVTQEISDPSRVFRLLGSDRVVVLESRPTDNPTVLSNLYILAGHENSY</sequence>
<evidence type="ECO:0000256" key="2">
    <source>
        <dbReference type="ARBA" id="ARBA00008874"/>
    </source>
</evidence>
<dbReference type="Gene3D" id="1.10.510.10">
    <property type="entry name" value="Transferase(Phosphotransferase) domain 1"/>
    <property type="match status" value="1"/>
</dbReference>
<dbReference type="Ensembl" id="ENSCCRT00010124089.1">
    <property type="protein sequence ID" value="ENSCCRP00010111535.1"/>
    <property type="gene ID" value="ENSCCRG00010046807.1"/>
</dbReference>
<keyword evidence="8 9" id="KW-0067">ATP-binding</keyword>
<dbReference type="PIRSF" id="PIRSF038172">
    <property type="entry name" value="MAPKKKK"/>
    <property type="match status" value="1"/>
</dbReference>
<dbReference type="SMART" id="SM00220">
    <property type="entry name" value="S_TKc"/>
    <property type="match status" value="1"/>
</dbReference>
<evidence type="ECO:0000256" key="8">
    <source>
        <dbReference type="ARBA" id="ARBA00022840"/>
    </source>
</evidence>
<dbReference type="SMART" id="SM00036">
    <property type="entry name" value="CNH"/>
    <property type="match status" value="1"/>
</dbReference>
<dbReference type="PROSITE" id="PS50011">
    <property type="entry name" value="PROTEIN_KINASE_DOM"/>
    <property type="match status" value="1"/>
</dbReference>
<reference evidence="10" key="2">
    <citation type="submission" date="2025-09" db="UniProtKB">
        <authorList>
            <consortium name="Ensembl"/>
        </authorList>
    </citation>
    <scope>IDENTIFICATION</scope>
</reference>
<dbReference type="InterPro" id="IPR011009">
    <property type="entry name" value="Kinase-like_dom_sf"/>
</dbReference>
<accession>A0A8C1FR96</accession>
<dbReference type="Pfam" id="PF00069">
    <property type="entry name" value="Pkinase"/>
    <property type="match status" value="1"/>
</dbReference>
<dbReference type="EC" id="2.7.11.1" evidence="9"/>
<dbReference type="InterPro" id="IPR050629">
    <property type="entry name" value="STE20/SPS1-PAK"/>
</dbReference>
<keyword evidence="3 9" id="KW-0723">Serine/threonine-protein kinase</keyword>
<keyword evidence="11" id="KW-1185">Reference proteome</keyword>
<reference evidence="10" key="1">
    <citation type="submission" date="2025-08" db="UniProtKB">
        <authorList>
            <consortium name="Ensembl"/>
        </authorList>
    </citation>
    <scope>IDENTIFICATION</scope>
</reference>
<keyword evidence="4" id="KW-0597">Phosphoprotein</keyword>
<dbReference type="Proteomes" id="UP000694427">
    <property type="component" value="Unplaced"/>
</dbReference>
<evidence type="ECO:0000313" key="11">
    <source>
        <dbReference type="Proteomes" id="UP000694427"/>
    </source>
</evidence>
<dbReference type="InterPro" id="IPR001180">
    <property type="entry name" value="CNH_dom"/>
</dbReference>
<protein>
    <recommendedName>
        <fullName evidence="9">Mitogen-activated protein kinase kinase kinase kinase</fullName>
        <ecNumber evidence="9">2.7.11.1</ecNumber>
    </recommendedName>
</protein>
<dbReference type="PROSITE" id="PS50219">
    <property type="entry name" value="CNH"/>
    <property type="match status" value="1"/>
</dbReference>
<evidence type="ECO:0000256" key="7">
    <source>
        <dbReference type="ARBA" id="ARBA00022777"/>
    </source>
</evidence>
<comment type="catalytic activity">
    <reaction evidence="9">
        <text>L-seryl-[protein] + ATP = O-phospho-L-seryl-[protein] + ADP + H(+)</text>
        <dbReference type="Rhea" id="RHEA:17989"/>
        <dbReference type="Rhea" id="RHEA-COMP:9863"/>
        <dbReference type="Rhea" id="RHEA-COMP:11604"/>
        <dbReference type="ChEBI" id="CHEBI:15378"/>
        <dbReference type="ChEBI" id="CHEBI:29999"/>
        <dbReference type="ChEBI" id="CHEBI:30616"/>
        <dbReference type="ChEBI" id="CHEBI:83421"/>
        <dbReference type="ChEBI" id="CHEBI:456216"/>
        <dbReference type="EC" id="2.7.11.1"/>
    </reaction>
</comment>
<evidence type="ECO:0000256" key="6">
    <source>
        <dbReference type="ARBA" id="ARBA00022741"/>
    </source>
</evidence>
<evidence type="ECO:0000256" key="3">
    <source>
        <dbReference type="ARBA" id="ARBA00022527"/>
    </source>
</evidence>
<evidence type="ECO:0000313" key="10">
    <source>
        <dbReference type="Ensembl" id="ENSCCRP00010111535.1"/>
    </source>
</evidence>
<dbReference type="AlphaFoldDB" id="A0A8C1Q389"/>
<dbReference type="PANTHER" id="PTHR48012">
    <property type="entry name" value="STERILE20-LIKE KINASE, ISOFORM B-RELATED"/>
    <property type="match status" value="1"/>
</dbReference>
<keyword evidence="6 9" id="KW-0547">Nucleotide-binding</keyword>
<keyword evidence="7 9" id="KW-0418">Kinase</keyword>
<name>A0A8C1Q389_CYPCA</name>
<evidence type="ECO:0000256" key="5">
    <source>
        <dbReference type="ARBA" id="ARBA00022679"/>
    </source>
</evidence>
<evidence type="ECO:0000256" key="9">
    <source>
        <dbReference type="PIRNR" id="PIRNR038172"/>
    </source>
</evidence>